<evidence type="ECO:0000259" key="2">
    <source>
        <dbReference type="Pfam" id="PF00582"/>
    </source>
</evidence>
<dbReference type="PANTHER" id="PTHR46268">
    <property type="entry name" value="STRESS RESPONSE PROTEIN NHAX"/>
    <property type="match status" value="1"/>
</dbReference>
<dbReference type="OrthoDB" id="9788959at2"/>
<gene>
    <name evidence="3" type="ORF">SAMN04487891_10665</name>
    <name evidence="4" type="ORF">SAMN05216293_3055</name>
</gene>
<dbReference type="RefSeq" id="WP_072881394.1">
    <property type="nucleotide sequence ID" value="NZ_FOKU01000006.1"/>
</dbReference>
<dbReference type="EMBL" id="FRAT01000008">
    <property type="protein sequence ID" value="SHL24974.1"/>
    <property type="molecule type" value="Genomic_DNA"/>
</dbReference>
<dbReference type="CDD" id="cd00293">
    <property type="entry name" value="USP-like"/>
    <property type="match status" value="1"/>
</dbReference>
<keyword evidence="6" id="KW-1185">Reference proteome</keyword>
<accession>A0A1M6Z361</accession>
<evidence type="ECO:0000313" key="3">
    <source>
        <dbReference type="EMBL" id="SFC12068.1"/>
    </source>
</evidence>
<protein>
    <submittedName>
        <fullName evidence="4">Nucleotide-binding universal stress protein, UspA family</fullName>
    </submittedName>
</protein>
<evidence type="ECO:0000313" key="4">
    <source>
        <dbReference type="EMBL" id="SHL24974.1"/>
    </source>
</evidence>
<dbReference type="InterPro" id="IPR014729">
    <property type="entry name" value="Rossmann-like_a/b/a_fold"/>
</dbReference>
<comment type="caution">
    <text evidence="4">The sequence shown here is derived from an EMBL/GenBank/DDBJ whole genome shotgun (WGS) entry which is preliminary data.</text>
</comment>
<dbReference type="Proteomes" id="UP000198940">
    <property type="component" value="Unassembled WGS sequence"/>
</dbReference>
<comment type="similarity">
    <text evidence="1">Belongs to the universal stress protein A family.</text>
</comment>
<feature type="domain" description="UspA" evidence="2">
    <location>
        <begin position="1"/>
        <end position="146"/>
    </location>
</feature>
<dbReference type="SUPFAM" id="SSF52402">
    <property type="entry name" value="Adenine nucleotide alpha hydrolases-like"/>
    <property type="match status" value="2"/>
</dbReference>
<dbReference type="Gene3D" id="3.40.50.620">
    <property type="entry name" value="HUPs"/>
    <property type="match status" value="2"/>
</dbReference>
<reference evidence="4 5" key="1">
    <citation type="submission" date="2016-11" db="EMBL/GenBank/DDBJ databases">
        <authorList>
            <person name="Varghese N."/>
            <person name="Submissions S."/>
        </authorList>
    </citation>
    <scope>NUCLEOTIDE SEQUENCE [LARGE SCALE GENOMIC DNA]</scope>
    <source>
        <strain evidence="4 5">CGMCC 1.12174</strain>
        <strain evidence="3 6">DSM 26351</strain>
    </source>
</reference>
<dbReference type="InterPro" id="IPR006016">
    <property type="entry name" value="UspA"/>
</dbReference>
<evidence type="ECO:0000313" key="5">
    <source>
        <dbReference type="Proteomes" id="UP000184031"/>
    </source>
</evidence>
<dbReference type="InterPro" id="IPR006015">
    <property type="entry name" value="Universal_stress_UspA"/>
</dbReference>
<sequence length="281" mass="32461">MKTVLIPTDFSTNALQALKYAQELFKCERACFFVLHAYAEQVYGMYGTTPREDVDKLKKEISEQTQKKLDQMLEPIIGTPPNPLHNFEAIACFDSLVDGINDVVDEMNIDLVIMGTKGETSDHKTTFGSYTIEVFKYVKCPVLAVPEGFGYRQPKTLLFPTDYMLPYKRRELKLLDDLASKFKSEVHCLYITDFDDLSPRQLDNKHFLEGTLSRSYLFFETMPIKNRAEAILEQLEQKAADMLVMVNSRHSFFEDMLYRSTVDLLSLKLKIPFLVMQNLNR</sequence>
<dbReference type="Pfam" id="PF00582">
    <property type="entry name" value="Usp"/>
    <property type="match status" value="1"/>
</dbReference>
<dbReference type="PANTHER" id="PTHR46268:SF6">
    <property type="entry name" value="UNIVERSAL STRESS PROTEIN UP12"/>
    <property type="match status" value="1"/>
</dbReference>
<evidence type="ECO:0000256" key="1">
    <source>
        <dbReference type="ARBA" id="ARBA00008791"/>
    </source>
</evidence>
<proteinExistence type="inferred from homology"/>
<dbReference type="PRINTS" id="PR01438">
    <property type="entry name" value="UNVRSLSTRESS"/>
</dbReference>
<dbReference type="EMBL" id="FOKU01000006">
    <property type="protein sequence ID" value="SFC12068.1"/>
    <property type="molecule type" value="Genomic_DNA"/>
</dbReference>
<dbReference type="Proteomes" id="UP000184031">
    <property type="component" value="Unassembled WGS sequence"/>
</dbReference>
<organism evidence="4 5">
    <name type="scientific">Flagellimonas taeanensis</name>
    <dbReference type="NCBI Taxonomy" id="1005926"/>
    <lineage>
        <taxon>Bacteria</taxon>
        <taxon>Pseudomonadati</taxon>
        <taxon>Bacteroidota</taxon>
        <taxon>Flavobacteriia</taxon>
        <taxon>Flavobacteriales</taxon>
        <taxon>Flavobacteriaceae</taxon>
        <taxon>Flagellimonas</taxon>
    </lineage>
</organism>
<evidence type="ECO:0000313" key="6">
    <source>
        <dbReference type="Proteomes" id="UP000198940"/>
    </source>
</evidence>
<dbReference type="AlphaFoldDB" id="A0A1M6Z361"/>
<name>A0A1M6Z361_9FLAO</name>
<dbReference type="STRING" id="1055723.SAMN05216293_3055"/>